<evidence type="ECO:0000313" key="1">
    <source>
        <dbReference type="EMBL" id="ACK70019.1"/>
    </source>
</evidence>
<organism evidence="1 2">
    <name type="scientific">Gloeothece citriformis (strain PCC 7424)</name>
    <name type="common">Cyanothece sp. (strain PCC 7424)</name>
    <dbReference type="NCBI Taxonomy" id="65393"/>
    <lineage>
        <taxon>Bacteria</taxon>
        <taxon>Bacillati</taxon>
        <taxon>Cyanobacteriota</taxon>
        <taxon>Cyanophyceae</taxon>
        <taxon>Oscillatoriophycideae</taxon>
        <taxon>Chroococcales</taxon>
        <taxon>Aphanothecaceae</taxon>
        <taxon>Gloeothece</taxon>
        <taxon>Gloeothece citriformis</taxon>
    </lineage>
</organism>
<dbReference type="RefSeq" id="WP_012598963.1">
    <property type="nucleotide sequence ID" value="NC_011729.1"/>
</dbReference>
<dbReference type="AlphaFoldDB" id="B7K9Q1"/>
<keyword evidence="2" id="KW-1185">Reference proteome</keyword>
<reference evidence="2" key="1">
    <citation type="journal article" date="2011" name="MBio">
        <title>Novel metabolic attributes of the genus Cyanothece, comprising a group of unicellular nitrogen-fixing Cyanobacteria.</title>
        <authorList>
            <person name="Bandyopadhyay A."/>
            <person name="Elvitigala T."/>
            <person name="Welsh E."/>
            <person name="Stockel J."/>
            <person name="Liberton M."/>
            <person name="Min H."/>
            <person name="Sherman L.A."/>
            <person name="Pakrasi H.B."/>
        </authorList>
    </citation>
    <scope>NUCLEOTIDE SEQUENCE [LARGE SCALE GENOMIC DNA]</scope>
    <source>
        <strain evidence="2">PCC 7424</strain>
    </source>
</reference>
<evidence type="ECO:0000313" key="2">
    <source>
        <dbReference type="Proteomes" id="UP000002384"/>
    </source>
</evidence>
<gene>
    <name evidence="1" type="ordered locus">PCC7424_1580</name>
</gene>
<accession>B7K9Q1</accession>
<proteinExistence type="predicted"/>
<dbReference type="eggNOG" id="COG3597">
    <property type="taxonomic scope" value="Bacteria"/>
</dbReference>
<evidence type="ECO:0008006" key="3">
    <source>
        <dbReference type="Google" id="ProtNLM"/>
    </source>
</evidence>
<dbReference type="KEGG" id="cyc:PCC7424_1580"/>
<dbReference type="STRING" id="65393.PCC7424_1580"/>
<sequence length="195" mass="21637">MINLDFKEAHKFVDDTTYKTGQTLESIANLPYLKQVSKFLKQDWFLTLLGEVDKEKIQAYVNELKNKYPLESSRQIAHRIVLERCFEAGKIGLFTNIIPPIAIFFLGLEMAAMTKLQSEMVYYIASAYNMDLHNPSRRGEVLGIFGLAFGGGIAKAGLNVVEIIPGLGAIVGASSDAMLLAILGLTACQYYEGKY</sequence>
<dbReference type="OrthoDB" id="424306at2"/>
<dbReference type="Proteomes" id="UP000002384">
    <property type="component" value="Chromosome"/>
</dbReference>
<dbReference type="EMBL" id="CP001291">
    <property type="protein sequence ID" value="ACK70019.1"/>
    <property type="molecule type" value="Genomic_DNA"/>
</dbReference>
<dbReference type="HOGENOM" id="CLU_103741_0_0_3"/>
<name>B7K9Q1_GLOC7</name>
<protein>
    <recommendedName>
        <fullName evidence="3">DUF697 domain-containing protein</fullName>
    </recommendedName>
</protein>